<dbReference type="InterPro" id="IPR011610">
    <property type="entry name" value="SAM_mthyl_Trfase_ML2640-like"/>
</dbReference>
<comment type="function">
    <text evidence="1 6">Exhibits S-adenosyl-L-methionine-dependent methyltransferase activity.</text>
</comment>
<dbReference type="PANTHER" id="PTHR43619:SF2">
    <property type="entry name" value="S-ADENOSYL-L-METHIONINE-DEPENDENT METHYLTRANSFERASES SUPERFAMILY PROTEIN"/>
    <property type="match status" value="1"/>
</dbReference>
<sequence length="298" mass="32557">MTTAEERVAAGVSRTALMVAAARAIESNRDDALAVDGYAEHFVRALPDTEGWPLRIEDVADGDADPLWGRLARYFGLRTRVFDDHLTRVARAGTRQFVLLGAGLDTRALRLDWPGGCTVFEVDHEHVLAFKQRVLDGLGASGGAARAPVAADLRGTWTPRLVEAGFDPAAPTAWLAEGIFMFLSHTAERRLVRELDRLSAPGSGLAFEFKTFPADGAPVRTGPLYTVARKRIGVDLLSLFNPDPRPDSATDLAARGWTATSRAPFEFTREHGRGPTPEPDDPLEDNRWIFAEKRGGWA</sequence>
<dbReference type="InterPro" id="IPR029063">
    <property type="entry name" value="SAM-dependent_MTases_sf"/>
</dbReference>
<dbReference type="Proteomes" id="UP000218505">
    <property type="component" value="Chromosome"/>
</dbReference>
<evidence type="ECO:0000256" key="4">
    <source>
        <dbReference type="ARBA" id="ARBA00022679"/>
    </source>
</evidence>
<dbReference type="GO" id="GO:0008168">
    <property type="term" value="F:methyltransferase activity"/>
    <property type="evidence" value="ECO:0007669"/>
    <property type="project" value="UniProtKB-UniRule"/>
</dbReference>
<reference evidence="8" key="1">
    <citation type="submission" date="2017-09" db="EMBL/GenBank/DDBJ databases">
        <title>Complete Genome Sequence of ansamitocin-producing Bacterium Actinosynnema pretiosum X47.</title>
        <authorList>
            <person name="Cao G."/>
            <person name="Zong G."/>
            <person name="Zhong C."/>
            <person name="Fu J."/>
        </authorList>
    </citation>
    <scope>NUCLEOTIDE SEQUENCE [LARGE SCALE GENOMIC DNA]</scope>
    <source>
        <strain evidence="8">X47</strain>
    </source>
</reference>
<dbReference type="SUPFAM" id="SSF53335">
    <property type="entry name" value="S-adenosyl-L-methionine-dependent methyltransferases"/>
    <property type="match status" value="1"/>
</dbReference>
<evidence type="ECO:0000256" key="5">
    <source>
        <dbReference type="ARBA" id="ARBA00022691"/>
    </source>
</evidence>
<keyword evidence="9" id="KW-1185">Reference proteome</keyword>
<dbReference type="RefSeq" id="WP_096495328.1">
    <property type="nucleotide sequence ID" value="NZ_CP023445.1"/>
</dbReference>
<name>A0A290Z934_9PSEU</name>
<comment type="similarity">
    <text evidence="2 6">Belongs to the UPF0677 family.</text>
</comment>
<organism evidence="8 9">
    <name type="scientific">Actinosynnema pretiosum</name>
    <dbReference type="NCBI Taxonomy" id="42197"/>
    <lineage>
        <taxon>Bacteria</taxon>
        <taxon>Bacillati</taxon>
        <taxon>Actinomycetota</taxon>
        <taxon>Actinomycetes</taxon>
        <taxon>Pseudonocardiales</taxon>
        <taxon>Pseudonocardiaceae</taxon>
        <taxon>Actinosynnema</taxon>
    </lineage>
</organism>
<evidence type="ECO:0000256" key="3">
    <source>
        <dbReference type="ARBA" id="ARBA00022603"/>
    </source>
</evidence>
<dbReference type="AlphaFoldDB" id="A0A290Z934"/>
<feature type="region of interest" description="Disordered" evidence="7">
    <location>
        <begin position="264"/>
        <end position="285"/>
    </location>
</feature>
<evidence type="ECO:0000313" key="8">
    <source>
        <dbReference type="EMBL" id="ATE55495.1"/>
    </source>
</evidence>
<protein>
    <recommendedName>
        <fullName evidence="6">S-adenosyl-L-methionine-dependent methyltransferase</fullName>
        <ecNumber evidence="6">2.1.1.-</ecNumber>
    </recommendedName>
</protein>
<evidence type="ECO:0000256" key="1">
    <source>
        <dbReference type="ARBA" id="ARBA00003907"/>
    </source>
</evidence>
<dbReference type="Pfam" id="PF04072">
    <property type="entry name" value="LCM"/>
    <property type="match status" value="1"/>
</dbReference>
<evidence type="ECO:0000256" key="2">
    <source>
        <dbReference type="ARBA" id="ARBA00008138"/>
    </source>
</evidence>
<keyword evidence="5 6" id="KW-0949">S-adenosyl-L-methionine</keyword>
<dbReference type="GO" id="GO:0032259">
    <property type="term" value="P:methylation"/>
    <property type="evidence" value="ECO:0007669"/>
    <property type="project" value="UniProtKB-KW"/>
</dbReference>
<accession>A0A290Z934</accession>
<evidence type="ECO:0000313" key="9">
    <source>
        <dbReference type="Proteomes" id="UP000218505"/>
    </source>
</evidence>
<dbReference type="NCBIfam" id="TIGR00027">
    <property type="entry name" value="mthyl_TIGR00027"/>
    <property type="match status" value="1"/>
</dbReference>
<evidence type="ECO:0000256" key="6">
    <source>
        <dbReference type="RuleBase" id="RU362030"/>
    </source>
</evidence>
<gene>
    <name evidence="8" type="ORF">CNX65_21220</name>
</gene>
<keyword evidence="4" id="KW-0808">Transferase</keyword>
<dbReference type="EMBL" id="CP023445">
    <property type="protein sequence ID" value="ATE55495.1"/>
    <property type="molecule type" value="Genomic_DNA"/>
</dbReference>
<dbReference type="EC" id="2.1.1.-" evidence="6"/>
<dbReference type="PANTHER" id="PTHR43619">
    <property type="entry name" value="S-ADENOSYL-L-METHIONINE-DEPENDENT METHYLTRANSFERASE YKTD-RELATED"/>
    <property type="match status" value="1"/>
</dbReference>
<dbReference type="Gene3D" id="3.40.50.150">
    <property type="entry name" value="Vaccinia Virus protein VP39"/>
    <property type="match status" value="1"/>
</dbReference>
<keyword evidence="3 6" id="KW-0489">Methyltransferase</keyword>
<dbReference type="InterPro" id="IPR007213">
    <property type="entry name" value="Ppm1/Ppm2/Tcmp"/>
</dbReference>
<evidence type="ECO:0000256" key="7">
    <source>
        <dbReference type="SAM" id="MobiDB-lite"/>
    </source>
</evidence>
<proteinExistence type="inferred from homology"/>
<dbReference type="KEGG" id="apre:CNX65_21220"/>